<name>A0A0K2VWZ4_MESPL</name>
<protein>
    <submittedName>
        <fullName evidence="1">Uncharacterized protein</fullName>
    </submittedName>
</protein>
<gene>
    <name evidence="1" type="ORF">MPL1032_20214</name>
</gene>
<dbReference type="Proteomes" id="UP000182888">
    <property type="component" value="Unassembled WGS sequence"/>
</dbReference>
<organism evidence="1 2">
    <name type="scientific">Mesorhizobium plurifarium</name>
    <dbReference type="NCBI Taxonomy" id="69974"/>
    <lineage>
        <taxon>Bacteria</taxon>
        <taxon>Pseudomonadati</taxon>
        <taxon>Pseudomonadota</taxon>
        <taxon>Alphaproteobacteria</taxon>
        <taxon>Hyphomicrobiales</taxon>
        <taxon>Phyllobacteriaceae</taxon>
        <taxon>Mesorhizobium</taxon>
    </lineage>
</organism>
<proteinExistence type="predicted"/>
<dbReference type="AlphaFoldDB" id="A0A0K2VWZ4"/>
<accession>A0A0K2VWZ4</accession>
<dbReference type="EMBL" id="CCND01000012">
    <property type="protein sequence ID" value="CDX55690.1"/>
    <property type="molecule type" value="Genomic_DNA"/>
</dbReference>
<sequence length="94" mass="10180">MAAHGGVHVEQRSIGVEDIGRMMHGKSFAAASRAVQALIAVKYRWPQRFSAMSVDADPENIVLCRPEITHLDGKHDTGGGGANRDLDLCGRRLV</sequence>
<evidence type="ECO:0000313" key="1">
    <source>
        <dbReference type="EMBL" id="CDX55690.1"/>
    </source>
</evidence>
<reference evidence="2" key="1">
    <citation type="submission" date="2014-08" db="EMBL/GenBank/DDBJ databases">
        <authorList>
            <person name="Edwards T."/>
        </authorList>
    </citation>
    <scope>NUCLEOTIDE SEQUENCE [LARGE SCALE GENOMIC DNA]</scope>
</reference>
<evidence type="ECO:0000313" key="2">
    <source>
        <dbReference type="Proteomes" id="UP000182888"/>
    </source>
</evidence>